<sequence>MNHTVTTDGWLSSSFSQNNGGECVEWHPTHAAAHGIVPIRDSKVPMGPVLMVSQSAFADLVRLAKLG</sequence>
<dbReference type="InterPro" id="IPR007278">
    <property type="entry name" value="DUF397"/>
</dbReference>
<keyword evidence="3" id="KW-1185">Reference proteome</keyword>
<dbReference type="Pfam" id="PF04149">
    <property type="entry name" value="DUF397"/>
    <property type="match status" value="1"/>
</dbReference>
<gene>
    <name evidence="2" type="ORF">RM649_33120</name>
</gene>
<dbReference type="Proteomes" id="UP001183777">
    <property type="component" value="Unassembled WGS sequence"/>
</dbReference>
<proteinExistence type="predicted"/>
<protein>
    <submittedName>
        <fullName evidence="2">DUF397 domain-containing protein</fullName>
    </submittedName>
</protein>
<feature type="domain" description="DUF397" evidence="1">
    <location>
        <begin position="9"/>
        <end position="65"/>
    </location>
</feature>
<comment type="caution">
    <text evidence="2">The sequence shown here is derived from an EMBL/GenBank/DDBJ whole genome shotgun (WGS) entry which is preliminary data.</text>
</comment>
<organism evidence="2 3">
    <name type="scientific">Streptomyces salyersiae</name>
    <dbReference type="NCBI Taxonomy" id="3075530"/>
    <lineage>
        <taxon>Bacteria</taxon>
        <taxon>Bacillati</taxon>
        <taxon>Actinomycetota</taxon>
        <taxon>Actinomycetes</taxon>
        <taxon>Kitasatosporales</taxon>
        <taxon>Streptomycetaceae</taxon>
        <taxon>Streptomyces</taxon>
    </lineage>
</organism>
<dbReference type="EMBL" id="JAVREX010000023">
    <property type="protein sequence ID" value="MDT0432456.1"/>
    <property type="molecule type" value="Genomic_DNA"/>
</dbReference>
<evidence type="ECO:0000313" key="2">
    <source>
        <dbReference type="EMBL" id="MDT0432456.1"/>
    </source>
</evidence>
<accession>A0ABU2RUW7</accession>
<evidence type="ECO:0000313" key="3">
    <source>
        <dbReference type="Proteomes" id="UP001183777"/>
    </source>
</evidence>
<name>A0ABU2RUW7_9ACTN</name>
<evidence type="ECO:0000259" key="1">
    <source>
        <dbReference type="Pfam" id="PF04149"/>
    </source>
</evidence>
<dbReference type="RefSeq" id="WP_161196541.1">
    <property type="nucleotide sequence ID" value="NZ_JAVREX010000023.1"/>
</dbReference>
<reference evidence="3" key="1">
    <citation type="submission" date="2023-07" db="EMBL/GenBank/DDBJ databases">
        <title>30 novel species of actinomycetes from the DSMZ collection.</title>
        <authorList>
            <person name="Nouioui I."/>
        </authorList>
    </citation>
    <scope>NUCLEOTIDE SEQUENCE [LARGE SCALE GENOMIC DNA]</scope>
    <source>
        <strain evidence="3">DSM 41770</strain>
    </source>
</reference>